<comment type="caution">
    <text evidence="3">The sequence shown here is derived from an EMBL/GenBank/DDBJ whole genome shotgun (WGS) entry which is preliminary data.</text>
</comment>
<keyword evidence="1" id="KW-0175">Coiled coil</keyword>
<dbReference type="Proteomes" id="UP000019277">
    <property type="component" value="Unassembled WGS sequence"/>
</dbReference>
<reference evidence="3 4" key="1">
    <citation type="journal article" date="2014" name="Genome Announc.">
        <title>Draft Genome Sequence of the Antitrypanosomally Active Sponge-Associated Bacterium Actinokineospora sp. Strain EG49.</title>
        <authorList>
            <person name="Harjes J."/>
            <person name="Ryu T."/>
            <person name="Abdelmohsen U.R."/>
            <person name="Moitinho-Silva L."/>
            <person name="Horn H."/>
            <person name="Ravasi T."/>
            <person name="Hentschel U."/>
        </authorList>
    </citation>
    <scope>NUCLEOTIDE SEQUENCE [LARGE SCALE GENOMIC DNA]</scope>
    <source>
        <strain evidence="3 4">EG49</strain>
    </source>
</reference>
<dbReference type="GO" id="GO:0004527">
    <property type="term" value="F:exonuclease activity"/>
    <property type="evidence" value="ECO:0007669"/>
    <property type="project" value="UniProtKB-KW"/>
</dbReference>
<protein>
    <submittedName>
        <fullName evidence="3">Exonuclease SbcC</fullName>
    </submittedName>
</protein>
<sequence>MEGRWQPTRAGVLNSWKWTDERFHFANGWLAFIGSNGSGKSLTASGLVTVLLDGDTSQAALNVSGSAAGTLLSRHTDNREKEDKTGVWWLEYGRTDPDTATTEYVTTGLWLRSSGPTLLRAFFLVSGRVGHEIELQQDRNPVGIERISEQLAAHGGELFTDAARLRTKAGAVLRTVSPQGAYRAAVRLRLFAPLDEVQYDALLSVLRTLRSVRTAEKISAKDMLSVLTDALPALDQVKLAEIATAMQRIATQEARLVATRDQARKLTRTDRAYDRYRQAVALATAASLRSANTEFDNLTRSETAAENDLARATARADDGREALIQRKQERSQWEGKAGAAETLLRKHAGAELPFREQRARELDEAAEAAERRARTAIDQARAGGAKAAETARVAAEAQQSASGIAHELATTGRPLGAAGALENMLAATAGLTLPEALLPDAPDVELAVDELAVVPLVWVEAREEAVENVVTALGKVGTANQSAVDAGERLRLSQDIAAQRADQLTRHTADRAKAEQHLTATIAEWHRGCDHYPPVPDDLLAPDLVDNRVDPAGLAHWLAQQTDRIRQDIDVPGHRGSKQSADRAAEQAVVFAQQQKDKANTAADAVTGARRTLDDQVREADDEADRDAAALADAEAAHGRRVEAALSKRHDHFLALLDDTGAALEALRHWEREAERWRTGLRHLNGSALTIPISAATRLSRELRDARRSVAQPELEQSSPAVRVAGSALEMLAGHDDTALRSAVASAAQQTARRLHGKVVDADNVVRRLGQESAAVEADLAEARKAPSPPPAPAWRTRSDGHPLWSLVDFHDDVPTELRDYCEGALLAAGILDAVVTADGRARVGDTVLATDRPAADRSLAEVLFPERDAAIEPGRIQALLRAVDLVDVEAGVEVRSGVITAVAPPGHTSRFIGTTARERARAARVVELQTQLAVLEGALETATTVLRRCQDDETEAAEEQATLPGSALWQPAHATARATNGVAQRADRDATTEQQRAGAELDSAREAASTALRLRERKLSAAHTAFDKVVAAAENAANAAQVASDKAEEVRATAAEAAAALRNTVEEQAGADEERQRFPSSQALTEARAAEDDAERRSTDAQAQVVEATERSRLAKDRSRQEITALNRLADLGGGRMLPTGHPEIKKFRDDLQRLSHMVRSWQRVAERTLRLCEQARVATAASLEWAEHAETERASAAEARATAVSEAAAVADLRRMHGADYELLRENHDKARRALEAAVKAVEDTTNDIHGAELAEERARATLDGIAPRRADAEQERGRCLDRVHLLVEESFAKVEDGVPVDDSGRPANLTAALTWSTRLLDDQPRGQSREDLARAVEAHRSRLEAEAKRVSAELTRYDRQVTLQTIPRTDWRRAVVAAPEALVGEDLHTTVTTLEQTAEQLESDLRDDVKITLKTSMFTALRRDIATRRAAAQELVRQISSTLEGVRTGVARVGVKVEWAVRDDPDAKRMVGLINAIPSDDTFQQMYDVLRQRLEDATGDTWEARVAHTFDYRMWHEWRIDVTHASFSDGTTEVFRRLKPRSNPLAMFSTGEMRLATMLPLLAAAWSTYEAPGYQGPRLLFVDEVNAAFDPQNVRKLLALLREWEFDVLATAPEMSAMLKAEAEQVMIAQVTQMGRMRVSVPWLWSGSGQPVLVEGTA</sequence>
<evidence type="ECO:0000313" key="4">
    <source>
        <dbReference type="Proteomes" id="UP000019277"/>
    </source>
</evidence>
<dbReference type="Pfam" id="PF13558">
    <property type="entry name" value="SbcC_Walker_B"/>
    <property type="match status" value="1"/>
</dbReference>
<keyword evidence="3" id="KW-0378">Hydrolase</keyword>
<dbReference type="STRING" id="909613.UO65_0062"/>
<dbReference type="eggNOG" id="COG1196">
    <property type="taxonomic scope" value="Bacteria"/>
</dbReference>
<dbReference type="EMBL" id="AYXG01000004">
    <property type="protein sequence ID" value="EWC64455.1"/>
    <property type="molecule type" value="Genomic_DNA"/>
</dbReference>
<accession>W7IU46</accession>
<feature type="region of interest" description="Disordered" evidence="2">
    <location>
        <begin position="977"/>
        <end position="1005"/>
    </location>
</feature>
<name>W7IU46_9PSEU</name>
<feature type="compositionally biased region" description="Basic and acidic residues" evidence="2">
    <location>
        <begin position="1090"/>
        <end position="1100"/>
    </location>
</feature>
<evidence type="ECO:0000313" key="3">
    <source>
        <dbReference type="EMBL" id="EWC64455.1"/>
    </source>
</evidence>
<feature type="coiled-coil region" evidence="1">
    <location>
        <begin position="1332"/>
        <end position="1363"/>
    </location>
</feature>
<proteinExistence type="predicted"/>
<dbReference type="InterPro" id="IPR027417">
    <property type="entry name" value="P-loop_NTPase"/>
</dbReference>
<keyword evidence="3" id="KW-0540">Nuclease</keyword>
<dbReference type="PATRIC" id="fig|909613.9.peg.64"/>
<organism evidence="3 4">
    <name type="scientific">Actinokineospora spheciospongiae</name>
    <dbReference type="NCBI Taxonomy" id="909613"/>
    <lineage>
        <taxon>Bacteria</taxon>
        <taxon>Bacillati</taxon>
        <taxon>Actinomycetota</taxon>
        <taxon>Actinomycetes</taxon>
        <taxon>Pseudonocardiales</taxon>
        <taxon>Pseudonocardiaceae</taxon>
        <taxon>Actinokineospora</taxon>
    </lineage>
</organism>
<dbReference type="SUPFAM" id="SSF52540">
    <property type="entry name" value="P-loop containing nucleoside triphosphate hydrolases"/>
    <property type="match status" value="1"/>
</dbReference>
<feature type="region of interest" description="Disordered" evidence="2">
    <location>
        <begin position="1090"/>
        <end position="1118"/>
    </location>
</feature>
<keyword evidence="4" id="KW-1185">Reference proteome</keyword>
<evidence type="ECO:0000256" key="2">
    <source>
        <dbReference type="SAM" id="MobiDB-lite"/>
    </source>
</evidence>
<gene>
    <name evidence="3" type="ORF">UO65_0062</name>
</gene>
<keyword evidence="3" id="KW-0269">Exonuclease</keyword>
<feature type="compositionally biased region" description="Basic and acidic residues" evidence="2">
    <location>
        <begin position="1109"/>
        <end position="1118"/>
    </location>
</feature>
<feature type="coiled-coil region" evidence="1">
    <location>
        <begin position="1223"/>
        <end position="1250"/>
    </location>
</feature>
<evidence type="ECO:0000256" key="1">
    <source>
        <dbReference type="SAM" id="Coils"/>
    </source>
</evidence>
<dbReference type="Gene3D" id="3.40.50.300">
    <property type="entry name" value="P-loop containing nucleotide triphosphate hydrolases"/>
    <property type="match status" value="1"/>
</dbReference>